<feature type="compositionally biased region" description="Polar residues" evidence="1">
    <location>
        <begin position="709"/>
        <end position="718"/>
    </location>
</feature>
<feature type="region of interest" description="Disordered" evidence="1">
    <location>
        <begin position="769"/>
        <end position="1049"/>
    </location>
</feature>
<feature type="compositionally biased region" description="Polar residues" evidence="1">
    <location>
        <begin position="1330"/>
        <end position="1342"/>
    </location>
</feature>
<evidence type="ECO:0000313" key="3">
    <source>
        <dbReference type="Proteomes" id="UP000447873"/>
    </source>
</evidence>
<feature type="compositionally biased region" description="Pro residues" evidence="1">
    <location>
        <begin position="1066"/>
        <end position="1077"/>
    </location>
</feature>
<feature type="region of interest" description="Disordered" evidence="1">
    <location>
        <begin position="595"/>
        <end position="614"/>
    </location>
</feature>
<feature type="region of interest" description="Disordered" evidence="1">
    <location>
        <begin position="127"/>
        <end position="169"/>
    </location>
</feature>
<accession>A0A8H3YMW1</accession>
<feature type="region of interest" description="Disordered" evidence="1">
    <location>
        <begin position="330"/>
        <end position="443"/>
    </location>
</feature>
<feature type="compositionally biased region" description="Basic and acidic residues" evidence="1">
    <location>
        <begin position="1095"/>
        <end position="1122"/>
    </location>
</feature>
<feature type="compositionally biased region" description="Low complexity" evidence="1">
    <location>
        <begin position="247"/>
        <end position="266"/>
    </location>
</feature>
<feature type="region of interest" description="Disordered" evidence="1">
    <location>
        <begin position="217"/>
        <end position="302"/>
    </location>
</feature>
<feature type="compositionally biased region" description="Basic and acidic residues" evidence="1">
    <location>
        <begin position="851"/>
        <end position="864"/>
    </location>
</feature>
<feature type="compositionally biased region" description="Low complexity" evidence="1">
    <location>
        <begin position="977"/>
        <end position="989"/>
    </location>
</feature>
<feature type="region of interest" description="Disordered" evidence="1">
    <location>
        <begin position="700"/>
        <end position="732"/>
    </location>
</feature>
<evidence type="ECO:0000313" key="2">
    <source>
        <dbReference type="EMBL" id="KAE9966670.1"/>
    </source>
</evidence>
<feature type="region of interest" description="Disordered" evidence="1">
    <location>
        <begin position="1280"/>
        <end position="1362"/>
    </location>
</feature>
<feature type="compositionally biased region" description="Low complexity" evidence="1">
    <location>
        <begin position="370"/>
        <end position="379"/>
    </location>
</feature>
<feature type="compositionally biased region" description="Polar residues" evidence="1">
    <location>
        <begin position="507"/>
        <end position="530"/>
    </location>
</feature>
<feature type="region of interest" description="Disordered" evidence="1">
    <location>
        <begin position="463"/>
        <end position="543"/>
    </location>
</feature>
<name>A0A8H3YMW1_VENIN</name>
<comment type="caution">
    <text evidence="2">The sequence shown here is derived from an EMBL/GenBank/DDBJ whole genome shotgun (WGS) entry which is preliminary data.</text>
</comment>
<gene>
    <name evidence="2" type="ORF">EG328_008771</name>
</gene>
<feature type="region of interest" description="Disordered" evidence="1">
    <location>
        <begin position="1203"/>
        <end position="1227"/>
    </location>
</feature>
<feature type="compositionally biased region" description="Basic and acidic residues" evidence="1">
    <location>
        <begin position="930"/>
        <end position="966"/>
    </location>
</feature>
<feature type="compositionally biased region" description="Polar residues" evidence="1">
    <location>
        <begin position="406"/>
        <end position="418"/>
    </location>
</feature>
<feature type="compositionally biased region" description="Basic and acidic residues" evidence="1">
    <location>
        <begin position="463"/>
        <end position="477"/>
    </location>
</feature>
<feature type="compositionally biased region" description="Polar residues" evidence="1">
    <location>
        <begin position="1208"/>
        <end position="1218"/>
    </location>
</feature>
<feature type="compositionally biased region" description="Polar residues" evidence="1">
    <location>
        <begin position="908"/>
        <end position="926"/>
    </location>
</feature>
<feature type="compositionally biased region" description="Low complexity" evidence="1">
    <location>
        <begin position="1003"/>
        <end position="1022"/>
    </location>
</feature>
<organism evidence="2 3">
    <name type="scientific">Venturia inaequalis</name>
    <name type="common">Apple scab fungus</name>
    <dbReference type="NCBI Taxonomy" id="5025"/>
    <lineage>
        <taxon>Eukaryota</taxon>
        <taxon>Fungi</taxon>
        <taxon>Dikarya</taxon>
        <taxon>Ascomycota</taxon>
        <taxon>Pezizomycotina</taxon>
        <taxon>Dothideomycetes</taxon>
        <taxon>Pleosporomycetidae</taxon>
        <taxon>Venturiales</taxon>
        <taxon>Venturiaceae</taxon>
        <taxon>Venturia</taxon>
    </lineage>
</organism>
<feature type="compositionally biased region" description="Gly residues" evidence="1">
    <location>
        <begin position="872"/>
        <end position="881"/>
    </location>
</feature>
<feature type="compositionally biased region" description="Basic and acidic residues" evidence="1">
    <location>
        <begin position="990"/>
        <end position="1002"/>
    </location>
</feature>
<feature type="compositionally biased region" description="Low complexity" evidence="1">
    <location>
        <begin position="389"/>
        <end position="403"/>
    </location>
</feature>
<feature type="compositionally biased region" description="Polar residues" evidence="1">
    <location>
        <begin position="267"/>
        <end position="289"/>
    </location>
</feature>
<proteinExistence type="predicted"/>
<dbReference type="EMBL" id="WNWS01000501">
    <property type="protein sequence ID" value="KAE9966670.1"/>
    <property type="molecule type" value="Genomic_DNA"/>
</dbReference>
<feature type="compositionally biased region" description="Polar residues" evidence="1">
    <location>
        <begin position="129"/>
        <end position="139"/>
    </location>
</feature>
<feature type="compositionally biased region" description="Basic and acidic residues" evidence="1">
    <location>
        <begin position="788"/>
        <end position="802"/>
    </location>
</feature>
<sequence>MSNSSDEQRTQTRSSSIRMTNLYKATMNRMFTRKKAKAVKAEPKPELDLSIALPASENFRTSLLMPNLSARFSMLRELDDPSTKIGKAADDSVLAPNRQSRLNDFQSPYGLDDIAEVASIRSSIRPPFAQQNGRATSYASDGGYNTDDDSSHNGSVMSRARPGEGNTLFGGRQKVYKIAGDGLKGRTLYEDDIGVTSFQKYRQGEREREEAERLQELKDIRNGGKGEPYASPVKGPSSLNGSLTRHTSSSTTASAMDSRASTAATSINSQGTPSIPSAPTSALPSNSSQATAAAPAPALERSVTKRRLYEQGLDRDIQDQQSQQITRLNSIAKGKGALAGNGRSTPDLFNSRPLQDRPHRPGMNTFQSNSPTPSDTTSPLLNGNSFSTGRNGINANGNNGIHGLAITSSHPASEQSSPVLPPHGEPSALASAINPNDRGKATAMGVFNKPQQFSEQQFLERTKTLRKEREVPLRTHSEGLGGSPKEAQETDGDQMREVRGFTPGPFSASNRSRSTSRGPANRSRSGSTVQKYEPVASAPLPPPVPAEYAGVSAFQRAAMQMKAMNAEASPVTEAAPVEEQLPVQAPLQNRFAFHDDSESDYEQDQSMPSPKPAHPVRLPQIPALPNVQAAIPLVTQHPALREYSDLPEHPAFRSPKLPEIDFPNDATPGATNSEFDFGQPKLNNDYDTESPILGPTSGGLSGMVRQHLRQGSDTSHYSVAQPPAPEVFPSGLQTRNLTNESKSYANNTHAQSGYSHSNAWDLQDYEDYGIDNNSPISPLESTANMSQRDGDRPSHDHNDIRRQLLARTAEPSREIPWQEELRKKSHNRGNSSETQAEKEAFTSEVAARQRAIKEQLKASAESESRSSSPGPGKAGPFGGLGTLRMKTSREPSQVRDTNGKLAKFPGLNGSSTTLNSYTPSPPTSAMSDRPSYDRWRSDRSDRSEQPPRPDLRQRSRSRADTSHSREPMQPFPSYSNGMGTTTSSQSRTGSGRESEERMRSRAESNVNSTRSRSNSEHSASGRSRSRSGRYRDDLAEAMAVGNSSRTTMFPEATPAIPEQYATDFPAQPPVPEHPIPAIPHSLKEGNTLRLQTAITREREHRPLERKMSRENDSRQVDPHVFEQKGLWPPPANAMGVPSPRPSPGYSPVNPGYAHALPQGLSPRPSPGLGSISPALMANSRGSPFAGNPTPPVSATSTPIAPSFPGAGNNPNVLSSSTFGRKPTHRKMSIKKTEISEPRLISTTSVIDTVDLPAGASLMNGMHSVPAVPALNPRRKRFGFGRGDLEAPEPPFVSTQYNSLSADERERQPRSKHRIRKSSSDGAKIGLHIRAQQQGMASMQSIPTLPHKMSPPRPGKAVEGGMF</sequence>
<dbReference type="Proteomes" id="UP000447873">
    <property type="component" value="Unassembled WGS sequence"/>
</dbReference>
<feature type="compositionally biased region" description="Polar residues" evidence="1">
    <location>
        <begin position="771"/>
        <end position="787"/>
    </location>
</feature>
<reference evidence="2 3" key="1">
    <citation type="submission" date="2018-12" db="EMBL/GenBank/DDBJ databases">
        <title>Venturia inaequalis Genome Resource.</title>
        <authorList>
            <person name="Lichtner F.J."/>
        </authorList>
    </citation>
    <scope>NUCLEOTIDE SEQUENCE [LARGE SCALE GENOMIC DNA]</scope>
    <source>
        <strain evidence="2 3">120213</strain>
    </source>
</reference>
<protein>
    <submittedName>
        <fullName evidence="2">Uncharacterized protein</fullName>
    </submittedName>
</protein>
<evidence type="ECO:0000256" key="1">
    <source>
        <dbReference type="SAM" id="MobiDB-lite"/>
    </source>
</evidence>
<feature type="compositionally biased region" description="Polar residues" evidence="1">
    <location>
        <begin position="237"/>
        <end position="246"/>
    </location>
</feature>
<feature type="region of interest" description="Disordered" evidence="1">
    <location>
        <begin position="1061"/>
        <end position="1171"/>
    </location>
</feature>